<evidence type="ECO:0000256" key="4">
    <source>
        <dbReference type="ARBA" id="ARBA00022692"/>
    </source>
</evidence>
<dbReference type="PROSITE" id="PS00855">
    <property type="entry name" value="SPASE_II"/>
    <property type="match status" value="1"/>
</dbReference>
<organism evidence="10 11">
    <name type="scientific">[Clostridium] aminophilum</name>
    <dbReference type="NCBI Taxonomy" id="1526"/>
    <lineage>
        <taxon>Bacteria</taxon>
        <taxon>Bacillati</taxon>
        <taxon>Bacillota</taxon>
        <taxon>Clostridia</taxon>
        <taxon>Lachnospirales</taxon>
        <taxon>Lachnospiraceae</taxon>
    </lineage>
</organism>
<name>A0A1I0H060_9FIRM</name>
<evidence type="ECO:0000313" key="11">
    <source>
        <dbReference type="Proteomes" id="UP000199820"/>
    </source>
</evidence>
<comment type="similarity">
    <text evidence="1 9">Belongs to the peptidase A8 family.</text>
</comment>
<evidence type="ECO:0000256" key="9">
    <source>
        <dbReference type="RuleBase" id="RU004181"/>
    </source>
</evidence>
<gene>
    <name evidence="10" type="ORF">SAMN04487771_104115</name>
</gene>
<accession>A0A1I0H060</accession>
<dbReference type="STRING" id="1526.SAMN02910262_01937"/>
<reference evidence="10 11" key="1">
    <citation type="submission" date="2016-10" db="EMBL/GenBank/DDBJ databases">
        <authorList>
            <person name="de Groot N.N."/>
        </authorList>
    </citation>
    <scope>NUCLEOTIDE SEQUENCE [LARGE SCALE GENOMIC DNA]</scope>
    <source>
        <strain evidence="10 11">KH1P1</strain>
    </source>
</reference>
<keyword evidence="8" id="KW-0472">Membrane</keyword>
<dbReference type="Pfam" id="PF01252">
    <property type="entry name" value="Peptidase_A8"/>
    <property type="match status" value="1"/>
</dbReference>
<keyword evidence="7" id="KW-1133">Transmembrane helix</keyword>
<evidence type="ECO:0000256" key="5">
    <source>
        <dbReference type="ARBA" id="ARBA00022750"/>
    </source>
</evidence>
<dbReference type="PANTHER" id="PTHR33695:SF1">
    <property type="entry name" value="LIPOPROTEIN SIGNAL PEPTIDASE"/>
    <property type="match status" value="1"/>
</dbReference>
<dbReference type="AlphaFoldDB" id="A0A1I0H060"/>
<evidence type="ECO:0000313" key="10">
    <source>
        <dbReference type="EMBL" id="SET76930.1"/>
    </source>
</evidence>
<dbReference type="GO" id="GO:0004190">
    <property type="term" value="F:aspartic-type endopeptidase activity"/>
    <property type="evidence" value="ECO:0007669"/>
    <property type="project" value="UniProtKB-KW"/>
</dbReference>
<keyword evidence="5" id="KW-0064">Aspartyl protease</keyword>
<dbReference type="InterPro" id="IPR001872">
    <property type="entry name" value="Peptidase_A8"/>
</dbReference>
<protein>
    <submittedName>
        <fullName evidence="10">Signal peptidase II</fullName>
    </submittedName>
</protein>
<keyword evidence="4" id="KW-0812">Transmembrane</keyword>
<dbReference type="PRINTS" id="PR00781">
    <property type="entry name" value="LIPOSIGPTASE"/>
</dbReference>
<dbReference type="Proteomes" id="UP000199820">
    <property type="component" value="Unassembled WGS sequence"/>
</dbReference>
<dbReference type="GO" id="GO:0006508">
    <property type="term" value="P:proteolysis"/>
    <property type="evidence" value="ECO:0007669"/>
    <property type="project" value="UniProtKB-KW"/>
</dbReference>
<dbReference type="RefSeq" id="WP_083378905.1">
    <property type="nucleotide sequence ID" value="NZ_FOIL01000041.1"/>
</dbReference>
<dbReference type="GO" id="GO:0016020">
    <property type="term" value="C:membrane"/>
    <property type="evidence" value="ECO:0007669"/>
    <property type="project" value="InterPro"/>
</dbReference>
<evidence type="ECO:0000256" key="3">
    <source>
        <dbReference type="ARBA" id="ARBA00022670"/>
    </source>
</evidence>
<keyword evidence="11" id="KW-1185">Reference proteome</keyword>
<dbReference type="EMBL" id="FOIL01000041">
    <property type="protein sequence ID" value="SET76930.1"/>
    <property type="molecule type" value="Genomic_DNA"/>
</dbReference>
<dbReference type="PANTHER" id="PTHR33695">
    <property type="entry name" value="LIPOPROTEIN SIGNAL PEPTIDASE"/>
    <property type="match status" value="1"/>
</dbReference>
<keyword evidence="2" id="KW-1003">Cell membrane</keyword>
<sequence length="171" mass="19135">MKCWKYMLLGAGLFGADQILKQMVERDDPERYPRKARHTGNLLKLYRNHNDGFPFGFLRNYPQIVKMIPLVMTSAAAGVLARVMSEKHATAADRTAWTLITAGGLSNLLDRLRKGYVVDYLSIDRKIVDKVVFNLGDVGVLLGNILTTVSVFVRDHRKAVDSASADQGELR</sequence>
<evidence type="ECO:0000256" key="8">
    <source>
        <dbReference type="ARBA" id="ARBA00023136"/>
    </source>
</evidence>
<evidence type="ECO:0000256" key="2">
    <source>
        <dbReference type="ARBA" id="ARBA00022475"/>
    </source>
</evidence>
<keyword evidence="3" id="KW-0645">Protease</keyword>
<keyword evidence="6" id="KW-0378">Hydrolase</keyword>
<proteinExistence type="inferred from homology"/>
<evidence type="ECO:0000256" key="1">
    <source>
        <dbReference type="ARBA" id="ARBA00006139"/>
    </source>
</evidence>
<evidence type="ECO:0000256" key="6">
    <source>
        <dbReference type="ARBA" id="ARBA00022801"/>
    </source>
</evidence>
<evidence type="ECO:0000256" key="7">
    <source>
        <dbReference type="ARBA" id="ARBA00022989"/>
    </source>
</evidence>